<dbReference type="SMART" id="SM00909">
    <property type="entry name" value="Germane"/>
    <property type="match status" value="2"/>
</dbReference>
<evidence type="ECO:0000313" key="4">
    <source>
        <dbReference type="Proteomes" id="UP000824109"/>
    </source>
</evidence>
<organism evidence="3 4">
    <name type="scientific">Candidatus Ornithomonoglobus merdipullorum</name>
    <dbReference type="NCBI Taxonomy" id="2840895"/>
    <lineage>
        <taxon>Bacteria</taxon>
        <taxon>Bacillati</taxon>
        <taxon>Bacillota</taxon>
        <taxon>Clostridia</taxon>
        <taxon>Candidatus Ornithomonoglobus</taxon>
    </lineage>
</organism>
<dbReference type="Proteomes" id="UP000824109">
    <property type="component" value="Unassembled WGS sequence"/>
</dbReference>
<dbReference type="EMBL" id="DVNB01000026">
    <property type="protein sequence ID" value="HIU56688.1"/>
    <property type="molecule type" value="Genomic_DNA"/>
</dbReference>
<feature type="domain" description="GerMN" evidence="2">
    <location>
        <begin position="206"/>
        <end position="294"/>
    </location>
</feature>
<keyword evidence="1" id="KW-0472">Membrane</keyword>
<name>A0A9D1MAU7_9FIRM</name>
<protein>
    <submittedName>
        <fullName evidence="3">GerMN domain-containing protein</fullName>
    </submittedName>
</protein>
<dbReference type="AlphaFoldDB" id="A0A9D1MAU7"/>
<evidence type="ECO:0000259" key="2">
    <source>
        <dbReference type="SMART" id="SM00909"/>
    </source>
</evidence>
<keyword evidence="1" id="KW-0812">Transmembrane</keyword>
<dbReference type="InterPro" id="IPR019606">
    <property type="entry name" value="GerMN"/>
</dbReference>
<gene>
    <name evidence="3" type="ORF">IAA61_02595</name>
</gene>
<proteinExistence type="predicted"/>
<evidence type="ECO:0000313" key="3">
    <source>
        <dbReference type="EMBL" id="HIU56688.1"/>
    </source>
</evidence>
<reference evidence="3" key="2">
    <citation type="journal article" date="2021" name="PeerJ">
        <title>Extensive microbial diversity within the chicken gut microbiome revealed by metagenomics and culture.</title>
        <authorList>
            <person name="Gilroy R."/>
            <person name="Ravi A."/>
            <person name="Getino M."/>
            <person name="Pursley I."/>
            <person name="Horton D.L."/>
            <person name="Alikhan N.F."/>
            <person name="Baker D."/>
            <person name="Gharbi K."/>
            <person name="Hall N."/>
            <person name="Watson M."/>
            <person name="Adriaenssens E.M."/>
            <person name="Foster-Nyarko E."/>
            <person name="Jarju S."/>
            <person name="Secka A."/>
            <person name="Antonio M."/>
            <person name="Oren A."/>
            <person name="Chaudhuri R.R."/>
            <person name="La Ragione R."/>
            <person name="Hildebrand F."/>
            <person name="Pallen M.J."/>
        </authorList>
    </citation>
    <scope>NUCLEOTIDE SEQUENCE</scope>
    <source>
        <strain evidence="3">USAMLcec3-3695</strain>
    </source>
</reference>
<feature type="transmembrane region" description="Helical" evidence="1">
    <location>
        <begin position="7"/>
        <end position="29"/>
    </location>
</feature>
<comment type="caution">
    <text evidence="3">The sequence shown here is derived from an EMBL/GenBank/DDBJ whole genome shotgun (WGS) entry which is preliminary data.</text>
</comment>
<evidence type="ECO:0000256" key="1">
    <source>
        <dbReference type="SAM" id="Phobius"/>
    </source>
</evidence>
<dbReference type="Pfam" id="PF10646">
    <property type="entry name" value="Germane"/>
    <property type="match status" value="2"/>
</dbReference>
<keyword evidence="1" id="KW-1133">Transmembrane helix</keyword>
<feature type="domain" description="GerMN" evidence="2">
    <location>
        <begin position="66"/>
        <end position="152"/>
    </location>
</feature>
<sequence length="323" mass="35328">MISGKRIFIAAGSVIAAAAIAAAVILLNYDFSAKRIDLSMYFLNEERTGIVSELHSIRYKNEYDLVSEIIDELKSGPDDSKLGDILPRNAEVQNISFSDDESVEVDFSGAYLTSDPSRNVLNTYAVTKSICASGTVKRVMITVNGGEITDQDGNRLGYVTGADINLENEEYSSEMRDVVLYFATGAGDALAREVRTITITDQQPIEQYIINELIKGPNDESMRSVLSDDTVLVSVDVEDNICYLNFRSSFLTQNSGDETHEKLVVYSIVNSLTELNTINRVQFLMDGKRVDSFGSIDIHGYVSRDMTIIGGSGSAGGGMRTNA</sequence>
<reference evidence="3" key="1">
    <citation type="submission" date="2020-10" db="EMBL/GenBank/DDBJ databases">
        <authorList>
            <person name="Gilroy R."/>
        </authorList>
    </citation>
    <scope>NUCLEOTIDE SEQUENCE</scope>
    <source>
        <strain evidence="3">USAMLcec3-3695</strain>
    </source>
</reference>
<accession>A0A9D1MAU7</accession>